<organism evidence="6 7">
    <name type="scientific">Lipomyces starkeyi NRRL Y-11557</name>
    <dbReference type="NCBI Taxonomy" id="675824"/>
    <lineage>
        <taxon>Eukaryota</taxon>
        <taxon>Fungi</taxon>
        <taxon>Dikarya</taxon>
        <taxon>Ascomycota</taxon>
        <taxon>Saccharomycotina</taxon>
        <taxon>Lipomycetes</taxon>
        <taxon>Lipomycetales</taxon>
        <taxon>Lipomycetaceae</taxon>
        <taxon>Lipomyces</taxon>
    </lineage>
</organism>
<feature type="region of interest" description="Disordered" evidence="4">
    <location>
        <begin position="1"/>
        <end position="37"/>
    </location>
</feature>
<dbReference type="PROSITE" id="PS51819">
    <property type="entry name" value="VOC"/>
    <property type="match status" value="1"/>
</dbReference>
<dbReference type="Pfam" id="PF00903">
    <property type="entry name" value="Glyoxalase"/>
    <property type="match status" value="1"/>
</dbReference>
<dbReference type="AlphaFoldDB" id="A0A1E3Q1H5"/>
<proteinExistence type="inferred from homology"/>
<protein>
    <recommendedName>
        <fullName evidence="2">Bleomycin resistance protein</fullName>
    </recommendedName>
</protein>
<feature type="compositionally biased region" description="Polar residues" evidence="4">
    <location>
        <begin position="1"/>
        <end position="22"/>
    </location>
</feature>
<dbReference type="InterPro" id="IPR037523">
    <property type="entry name" value="VOC_core"/>
</dbReference>
<evidence type="ECO:0000256" key="3">
    <source>
        <dbReference type="ARBA" id="ARBA00023251"/>
    </source>
</evidence>
<evidence type="ECO:0000259" key="5">
    <source>
        <dbReference type="PROSITE" id="PS51819"/>
    </source>
</evidence>
<evidence type="ECO:0000313" key="7">
    <source>
        <dbReference type="Proteomes" id="UP000094385"/>
    </source>
</evidence>
<sequence length="182" mass="20626">MHEQLHVQQNMPKSTISISTQIPPLPDPEARAKSVGSGDVPKDGFAVLVPELSVTHLHESLSFWCGLLGFDVAYDRPIARFAYLVRDRLQVMLCEQNGRWESGAMQRPYGRGINLQMKVEQLAPILTTLAKAEWPLYEPPSEVWYRTGDHESGQREFLVQDPDGYLLRFAEDLGTRMPTKDC</sequence>
<keyword evidence="3" id="KW-0046">Antibiotic resistance</keyword>
<evidence type="ECO:0000256" key="1">
    <source>
        <dbReference type="ARBA" id="ARBA00011051"/>
    </source>
</evidence>
<dbReference type="Proteomes" id="UP000094385">
    <property type="component" value="Unassembled WGS sequence"/>
</dbReference>
<feature type="domain" description="VOC" evidence="5">
    <location>
        <begin position="44"/>
        <end position="172"/>
    </location>
</feature>
<keyword evidence="7" id="KW-1185">Reference proteome</keyword>
<evidence type="ECO:0000256" key="2">
    <source>
        <dbReference type="ARBA" id="ARBA00021572"/>
    </source>
</evidence>
<dbReference type="SUPFAM" id="SSF54593">
    <property type="entry name" value="Glyoxalase/Bleomycin resistance protein/Dihydroxybiphenyl dioxygenase"/>
    <property type="match status" value="1"/>
</dbReference>
<evidence type="ECO:0000256" key="4">
    <source>
        <dbReference type="SAM" id="MobiDB-lite"/>
    </source>
</evidence>
<gene>
    <name evidence="6" type="ORF">LIPSTDRAFT_74389</name>
</gene>
<comment type="similarity">
    <text evidence="1">Belongs to the bleomycin resistance protein family.</text>
</comment>
<dbReference type="InterPro" id="IPR029068">
    <property type="entry name" value="Glyas_Bleomycin-R_OHBP_Dase"/>
</dbReference>
<name>A0A1E3Q1H5_LIPST</name>
<dbReference type="OrthoDB" id="5416331at2759"/>
<dbReference type="CDD" id="cd08349">
    <property type="entry name" value="BLMA_like"/>
    <property type="match status" value="1"/>
</dbReference>
<dbReference type="InterPro" id="IPR000335">
    <property type="entry name" value="Bleomycin-R"/>
</dbReference>
<reference evidence="6 7" key="1">
    <citation type="journal article" date="2016" name="Proc. Natl. Acad. Sci. U.S.A.">
        <title>Comparative genomics of biotechnologically important yeasts.</title>
        <authorList>
            <person name="Riley R."/>
            <person name="Haridas S."/>
            <person name="Wolfe K.H."/>
            <person name="Lopes M.R."/>
            <person name="Hittinger C.T."/>
            <person name="Goeker M."/>
            <person name="Salamov A.A."/>
            <person name="Wisecaver J.H."/>
            <person name="Long T.M."/>
            <person name="Calvey C.H."/>
            <person name="Aerts A.L."/>
            <person name="Barry K.W."/>
            <person name="Choi C."/>
            <person name="Clum A."/>
            <person name="Coughlan A.Y."/>
            <person name="Deshpande S."/>
            <person name="Douglass A.P."/>
            <person name="Hanson S.J."/>
            <person name="Klenk H.-P."/>
            <person name="LaButti K.M."/>
            <person name="Lapidus A."/>
            <person name="Lindquist E.A."/>
            <person name="Lipzen A.M."/>
            <person name="Meier-Kolthoff J.P."/>
            <person name="Ohm R.A."/>
            <person name="Otillar R.P."/>
            <person name="Pangilinan J.L."/>
            <person name="Peng Y."/>
            <person name="Rokas A."/>
            <person name="Rosa C.A."/>
            <person name="Scheuner C."/>
            <person name="Sibirny A.A."/>
            <person name="Slot J.C."/>
            <person name="Stielow J.B."/>
            <person name="Sun H."/>
            <person name="Kurtzman C.P."/>
            <person name="Blackwell M."/>
            <person name="Grigoriev I.V."/>
            <person name="Jeffries T.W."/>
        </authorList>
    </citation>
    <scope>NUCLEOTIDE SEQUENCE [LARGE SCALE GENOMIC DNA]</scope>
    <source>
        <strain evidence="6 7">NRRL Y-11557</strain>
    </source>
</reference>
<evidence type="ECO:0000313" key="6">
    <source>
        <dbReference type="EMBL" id="ODQ70887.1"/>
    </source>
</evidence>
<accession>A0A1E3Q1H5</accession>
<dbReference type="InterPro" id="IPR004360">
    <property type="entry name" value="Glyas_Fos-R_dOase_dom"/>
</dbReference>
<dbReference type="EMBL" id="KV454299">
    <property type="protein sequence ID" value="ODQ70887.1"/>
    <property type="molecule type" value="Genomic_DNA"/>
</dbReference>
<dbReference type="GO" id="GO:0046677">
    <property type="term" value="P:response to antibiotic"/>
    <property type="evidence" value="ECO:0007669"/>
    <property type="project" value="UniProtKB-KW"/>
</dbReference>
<dbReference type="Gene3D" id="3.10.180.10">
    <property type="entry name" value="2,3-Dihydroxybiphenyl 1,2-Dioxygenase, domain 1"/>
    <property type="match status" value="1"/>
</dbReference>